<evidence type="ECO:0000259" key="5">
    <source>
        <dbReference type="PROSITE" id="PS51718"/>
    </source>
</evidence>
<dbReference type="SUPFAM" id="SSF52540">
    <property type="entry name" value="P-loop containing nucleoside triphosphate hydrolases"/>
    <property type="match status" value="1"/>
</dbReference>
<dbReference type="Pfam" id="PF00350">
    <property type="entry name" value="Dynamin_N"/>
    <property type="match status" value="1"/>
</dbReference>
<dbReference type="Gene3D" id="1.20.120.1240">
    <property type="entry name" value="Dynamin, middle domain"/>
    <property type="match status" value="1"/>
</dbReference>
<dbReference type="RefSeq" id="XP_008711801.1">
    <property type="nucleotide sequence ID" value="XM_008713579.1"/>
</dbReference>
<accession>W2SGS9</accession>
<evidence type="ECO:0000256" key="3">
    <source>
        <dbReference type="SAM" id="MobiDB-lite"/>
    </source>
</evidence>
<dbReference type="GO" id="GO:0005525">
    <property type="term" value="F:GTP binding"/>
    <property type="evidence" value="ECO:0007669"/>
    <property type="project" value="InterPro"/>
</dbReference>
<dbReference type="InterPro" id="IPR022812">
    <property type="entry name" value="Dynamin"/>
</dbReference>
<evidence type="ECO:0000256" key="2">
    <source>
        <dbReference type="ARBA" id="ARBA00023134"/>
    </source>
</evidence>
<dbReference type="GO" id="GO:0016020">
    <property type="term" value="C:membrane"/>
    <property type="evidence" value="ECO:0007669"/>
    <property type="project" value="TreeGrafter"/>
</dbReference>
<feature type="domain" description="Dynamin-type G" evidence="5">
    <location>
        <begin position="46"/>
        <end position="335"/>
    </location>
</feature>
<dbReference type="GO" id="GO:0048312">
    <property type="term" value="P:intracellular distribution of mitochondria"/>
    <property type="evidence" value="ECO:0007669"/>
    <property type="project" value="TreeGrafter"/>
</dbReference>
<dbReference type="OrthoDB" id="415706at2759"/>
<keyword evidence="1" id="KW-0547">Nucleotide-binding</keyword>
<dbReference type="GO" id="GO:0003924">
    <property type="term" value="F:GTPase activity"/>
    <property type="evidence" value="ECO:0007669"/>
    <property type="project" value="InterPro"/>
</dbReference>
<dbReference type="Pfam" id="PF01031">
    <property type="entry name" value="Dynamin_M"/>
    <property type="match status" value="1"/>
</dbReference>
<sequence>MGAYRETLNGLPATDKKVSETDLISDNGMILLNTIDKLRGLGIDKDIPLPQIVVVGSQSAGKSSVLEAISGISFPVNDGQCTTFASEIRLRRSKEEAIAVNVVSKSAFMENKKPLEIFGSQAGTDTKSLDWSQMPRIIDQATETMSSGQGQKFCEDMLRIEVSGPNQDHLTLIDLPGIFHVLKPGQDPTAPQRVKDTVLQYMREKRSIILAVVSAKDDYSNQEILKTVEAIDPSGIRTMGVITGIDMTPDGSTREQDYVSLARNELVPLALGWHVVRNLSFEDRKSTKPDRDTKELEFFATRKAWQSVPEQDCGAPQLKRKLKQVLLTHIGKELGDVITALEQRIETSEKVIKQLGPGRTTMFEKRGYLTQIGARHQELCRAALNGTYEDPFFETTGQRLRATIVDEYDRLEKAISNGHRWDFWTRQDAVPTPKWLEDIGAAASFGQMMPCHIRLSDYLAKVDTVLKRYRGRELQGTFDPLLIGVLFKDQAFRWRSIAQRSLENMMNFVKSFMERAVMHLMEPRRAQLLLKHRLFPDLHKRRQTIMEKLEELLKPFQNSAPRTHNPLFRQSYDRLEKDLVGRVARDDASGADLKDPEACEELALKMQCYYEIARPTFVDNVINLGVEQCLLDGLADTLSPLSISSMTDQEIDQLASEFPEDTVKRKKISRELETLRSGRDVCREFDQHEPREHFPSSEPVFSTGGTSNATMNASSMAAKPRSRNGAKVALRSRPEPANSSKYLGSEEEL</sequence>
<dbReference type="STRING" id="1220924.W2SGS9"/>
<dbReference type="InterPro" id="IPR030381">
    <property type="entry name" value="G_DYNAMIN_dom"/>
</dbReference>
<dbReference type="PRINTS" id="PR00195">
    <property type="entry name" value="DYNAMIN"/>
</dbReference>
<protein>
    <recommendedName>
        <fullName evidence="8">GED domain-containing protein</fullName>
    </recommendedName>
</protein>
<evidence type="ECO:0000313" key="7">
    <source>
        <dbReference type="Proteomes" id="UP000030752"/>
    </source>
</evidence>
<dbReference type="PANTHER" id="PTHR11566:SF149">
    <property type="entry name" value="GTPASE, PUTATIVE (AFU_ORTHOLOGUE AFUA_6G11890)-RELATED"/>
    <property type="match status" value="1"/>
</dbReference>
<gene>
    <name evidence="6" type="ORF">HMPREF1541_01279</name>
</gene>
<dbReference type="EMBL" id="KB822711">
    <property type="protein sequence ID" value="ETN47089.1"/>
    <property type="molecule type" value="Genomic_DNA"/>
</dbReference>
<dbReference type="PROSITE" id="PS51388">
    <property type="entry name" value="GED"/>
    <property type="match status" value="1"/>
</dbReference>
<dbReference type="GO" id="GO:0005874">
    <property type="term" value="C:microtubule"/>
    <property type="evidence" value="ECO:0007669"/>
    <property type="project" value="TreeGrafter"/>
</dbReference>
<dbReference type="InterPro" id="IPR045063">
    <property type="entry name" value="Dynamin_N"/>
</dbReference>
<dbReference type="CDD" id="cd08771">
    <property type="entry name" value="DLP_1"/>
    <property type="match status" value="1"/>
</dbReference>
<name>W2SGS9_CYPE1</name>
<dbReference type="GO" id="GO:0006897">
    <property type="term" value="P:endocytosis"/>
    <property type="evidence" value="ECO:0007669"/>
    <property type="project" value="TreeGrafter"/>
</dbReference>
<evidence type="ECO:0000259" key="4">
    <source>
        <dbReference type="PROSITE" id="PS51388"/>
    </source>
</evidence>
<proteinExistence type="predicted"/>
<organism evidence="6 7">
    <name type="scientific">Cyphellophora europaea (strain CBS 101466)</name>
    <name type="common">Phialophora europaea</name>
    <dbReference type="NCBI Taxonomy" id="1220924"/>
    <lineage>
        <taxon>Eukaryota</taxon>
        <taxon>Fungi</taxon>
        <taxon>Dikarya</taxon>
        <taxon>Ascomycota</taxon>
        <taxon>Pezizomycotina</taxon>
        <taxon>Eurotiomycetes</taxon>
        <taxon>Chaetothyriomycetidae</taxon>
        <taxon>Chaetothyriales</taxon>
        <taxon>Cyphellophoraceae</taxon>
        <taxon>Cyphellophora</taxon>
    </lineage>
</organism>
<feature type="compositionally biased region" description="Basic and acidic residues" evidence="3">
    <location>
        <begin position="686"/>
        <end position="695"/>
    </location>
</feature>
<dbReference type="InterPro" id="IPR000375">
    <property type="entry name" value="Dynamin_stalk"/>
</dbReference>
<feature type="region of interest" description="Disordered" evidence="3">
    <location>
        <begin position="686"/>
        <end position="749"/>
    </location>
</feature>
<dbReference type="HOGENOM" id="CLU_008964_7_3_1"/>
<dbReference type="VEuPathDB" id="FungiDB:HMPREF1541_01279"/>
<dbReference type="Proteomes" id="UP000030752">
    <property type="component" value="Unassembled WGS sequence"/>
</dbReference>
<evidence type="ECO:0008006" key="8">
    <source>
        <dbReference type="Google" id="ProtNLM"/>
    </source>
</evidence>
<feature type="domain" description="GED" evidence="4">
    <location>
        <begin position="599"/>
        <end position="690"/>
    </location>
</feature>
<evidence type="ECO:0000313" key="6">
    <source>
        <dbReference type="EMBL" id="ETN47089.1"/>
    </source>
</evidence>
<keyword evidence="7" id="KW-1185">Reference proteome</keyword>
<feature type="compositionally biased region" description="Low complexity" evidence="3">
    <location>
        <begin position="706"/>
        <end position="718"/>
    </location>
</feature>
<dbReference type="GO" id="GO:0008017">
    <property type="term" value="F:microtubule binding"/>
    <property type="evidence" value="ECO:0007669"/>
    <property type="project" value="TreeGrafter"/>
</dbReference>
<evidence type="ECO:0000256" key="1">
    <source>
        <dbReference type="ARBA" id="ARBA00022741"/>
    </source>
</evidence>
<dbReference type="GO" id="GO:0016559">
    <property type="term" value="P:peroxisome fission"/>
    <property type="evidence" value="ECO:0007669"/>
    <property type="project" value="TreeGrafter"/>
</dbReference>
<dbReference type="eggNOG" id="KOG0446">
    <property type="taxonomic scope" value="Eukaryota"/>
</dbReference>
<dbReference type="InterPro" id="IPR027417">
    <property type="entry name" value="P-loop_NTPase"/>
</dbReference>
<dbReference type="SMART" id="SM00053">
    <property type="entry name" value="DYNc"/>
    <property type="match status" value="1"/>
</dbReference>
<dbReference type="GO" id="GO:0000266">
    <property type="term" value="P:mitochondrial fission"/>
    <property type="evidence" value="ECO:0007669"/>
    <property type="project" value="TreeGrafter"/>
</dbReference>
<dbReference type="PANTHER" id="PTHR11566">
    <property type="entry name" value="DYNAMIN"/>
    <property type="match status" value="1"/>
</dbReference>
<dbReference type="InParanoid" id="W2SGS9"/>
<dbReference type="PROSITE" id="PS51718">
    <property type="entry name" value="G_DYNAMIN_2"/>
    <property type="match status" value="1"/>
</dbReference>
<dbReference type="InterPro" id="IPR001401">
    <property type="entry name" value="Dynamin_GTPase"/>
</dbReference>
<reference evidence="6 7" key="1">
    <citation type="submission" date="2013-03" db="EMBL/GenBank/DDBJ databases">
        <title>The Genome Sequence of Phialophora europaea CBS 101466.</title>
        <authorList>
            <consortium name="The Broad Institute Genomics Platform"/>
            <person name="Cuomo C."/>
            <person name="de Hoog S."/>
            <person name="Gorbushina A."/>
            <person name="Walker B."/>
            <person name="Young S.K."/>
            <person name="Zeng Q."/>
            <person name="Gargeya S."/>
            <person name="Fitzgerald M."/>
            <person name="Haas B."/>
            <person name="Abouelleil A."/>
            <person name="Allen A.W."/>
            <person name="Alvarado L."/>
            <person name="Arachchi H.M."/>
            <person name="Berlin A.M."/>
            <person name="Chapman S.B."/>
            <person name="Gainer-Dewar J."/>
            <person name="Goldberg J."/>
            <person name="Griggs A."/>
            <person name="Gujja S."/>
            <person name="Hansen M."/>
            <person name="Howarth C."/>
            <person name="Imamovic A."/>
            <person name="Ireland A."/>
            <person name="Larimer J."/>
            <person name="McCowan C."/>
            <person name="Murphy C."/>
            <person name="Pearson M."/>
            <person name="Poon T.W."/>
            <person name="Priest M."/>
            <person name="Roberts A."/>
            <person name="Saif S."/>
            <person name="Shea T."/>
            <person name="Sisk P."/>
            <person name="Sykes S."/>
            <person name="Wortman J."/>
            <person name="Nusbaum C."/>
            <person name="Birren B."/>
        </authorList>
    </citation>
    <scope>NUCLEOTIDE SEQUENCE [LARGE SCALE GENOMIC DNA]</scope>
    <source>
        <strain evidence="6 7">CBS 101466</strain>
    </source>
</reference>
<dbReference type="AlphaFoldDB" id="W2SGS9"/>
<dbReference type="GeneID" id="19968618"/>
<dbReference type="GO" id="GO:0005739">
    <property type="term" value="C:mitochondrion"/>
    <property type="evidence" value="ECO:0007669"/>
    <property type="project" value="TreeGrafter"/>
</dbReference>
<dbReference type="Gene3D" id="3.40.50.300">
    <property type="entry name" value="P-loop containing nucleotide triphosphate hydrolases"/>
    <property type="match status" value="1"/>
</dbReference>
<keyword evidence="2" id="KW-0342">GTP-binding</keyword>
<dbReference type="InterPro" id="IPR020850">
    <property type="entry name" value="GED_dom"/>
</dbReference>